<name>A0A9X3NAV1_9ACTN</name>
<keyword evidence="4" id="KW-1185">Reference proteome</keyword>
<evidence type="ECO:0000313" key="4">
    <source>
        <dbReference type="Proteomes" id="UP001147653"/>
    </source>
</evidence>
<comment type="caution">
    <text evidence="3">The sequence shown here is derived from an EMBL/GenBank/DDBJ whole genome shotgun (WGS) entry which is preliminary data.</text>
</comment>
<dbReference type="PROSITE" id="PS51354">
    <property type="entry name" value="GLUTAREDOXIN_2"/>
    <property type="match status" value="1"/>
</dbReference>
<dbReference type="PANTHER" id="PTHR10293:SF16">
    <property type="entry name" value="GLUTAREDOXIN-RELATED PROTEIN 5, MITOCHONDRIAL"/>
    <property type="match status" value="1"/>
</dbReference>
<evidence type="ECO:0000313" key="3">
    <source>
        <dbReference type="EMBL" id="MDA0181704.1"/>
    </source>
</evidence>
<protein>
    <recommendedName>
        <fullName evidence="2">Glutaredoxin domain-containing protein</fullName>
    </recommendedName>
</protein>
<feature type="domain" description="Glutaredoxin" evidence="2">
    <location>
        <begin position="21"/>
        <end position="74"/>
    </location>
</feature>
<accession>A0A9X3NAV1</accession>
<organism evidence="3 4">
    <name type="scientific">Solirubrobacter phytolaccae</name>
    <dbReference type="NCBI Taxonomy" id="1404360"/>
    <lineage>
        <taxon>Bacteria</taxon>
        <taxon>Bacillati</taxon>
        <taxon>Actinomycetota</taxon>
        <taxon>Thermoleophilia</taxon>
        <taxon>Solirubrobacterales</taxon>
        <taxon>Solirubrobacteraceae</taxon>
        <taxon>Solirubrobacter</taxon>
    </lineage>
</organism>
<dbReference type="InterPro" id="IPR036249">
    <property type="entry name" value="Thioredoxin-like_sf"/>
</dbReference>
<proteinExistence type="predicted"/>
<reference evidence="3" key="1">
    <citation type="submission" date="2022-10" db="EMBL/GenBank/DDBJ databases">
        <title>The WGS of Solirubrobacter phytolaccae KCTC 29190.</title>
        <authorList>
            <person name="Jiang Z."/>
        </authorList>
    </citation>
    <scope>NUCLEOTIDE SEQUENCE</scope>
    <source>
        <strain evidence="3">KCTC 29190</strain>
    </source>
</reference>
<dbReference type="Gene3D" id="3.40.30.10">
    <property type="entry name" value="Glutaredoxin"/>
    <property type="match status" value="1"/>
</dbReference>
<gene>
    <name evidence="3" type="ORF">OJ997_15465</name>
</gene>
<dbReference type="AlphaFoldDB" id="A0A9X3NAV1"/>
<dbReference type="RefSeq" id="WP_270026052.1">
    <property type="nucleotide sequence ID" value="NZ_JAPDDP010000025.1"/>
</dbReference>
<dbReference type="Proteomes" id="UP001147653">
    <property type="component" value="Unassembled WGS sequence"/>
</dbReference>
<evidence type="ECO:0000259" key="2">
    <source>
        <dbReference type="Pfam" id="PF00462"/>
    </source>
</evidence>
<keyword evidence="1" id="KW-0676">Redox-active center</keyword>
<dbReference type="InterPro" id="IPR004480">
    <property type="entry name" value="Monothiol_GRX-rel"/>
</dbReference>
<dbReference type="Pfam" id="PF00462">
    <property type="entry name" value="Glutaredoxin"/>
    <property type="match status" value="1"/>
</dbReference>
<sequence length="107" mass="11191">MRATVATASAVLFMAGTPQDPRSPASYRAVAALRLAEIDFLAIDVDADLATQRALVAVSGSSTTTQFFAAGEFIGGCEVLIEMYRTGELQRLRDASAGRHATPALSG</sequence>
<evidence type="ECO:0000256" key="1">
    <source>
        <dbReference type="ARBA" id="ARBA00023284"/>
    </source>
</evidence>
<dbReference type="InterPro" id="IPR002109">
    <property type="entry name" value="Glutaredoxin"/>
</dbReference>
<dbReference type="SUPFAM" id="SSF52833">
    <property type="entry name" value="Thioredoxin-like"/>
    <property type="match status" value="1"/>
</dbReference>
<dbReference type="EMBL" id="JAPDDP010000025">
    <property type="protein sequence ID" value="MDA0181704.1"/>
    <property type="molecule type" value="Genomic_DNA"/>
</dbReference>
<dbReference type="PANTHER" id="PTHR10293">
    <property type="entry name" value="GLUTAREDOXIN FAMILY MEMBER"/>
    <property type="match status" value="1"/>
</dbReference>